<sequence>MPPAGLTSDNGALLVGVVIANIRFHDAIEVKLWVYGTWLLNTATTCIYTKVAYTYYINHFNDPLYQIFEDNCVAVASIMTGSTVFLVQSFFIMRVWKLLERSWYTVALITFFIVLALYALSSSAAITYLTVKRTDRAMVLDALLRSNVVVETALDIFLTVSLVYTLQKHPLNRANRFDRLMVFLATRGILMTAYQAVVIILTNVITLTFVTAAFQIMLATVYTSSMLFTVRVKAEQPKIRISRF</sequence>
<comment type="caution">
    <text evidence="1">The sequence shown here is derived from an EMBL/GenBank/DDBJ whole genome shotgun (WGS) entry which is preliminary data.</text>
</comment>
<reference evidence="1" key="2">
    <citation type="journal article" date="2022" name="New Phytol.">
        <title>Evolutionary transition to the ectomycorrhizal habit in the genomes of a hyperdiverse lineage of mushroom-forming fungi.</title>
        <authorList>
            <person name="Looney B."/>
            <person name="Miyauchi S."/>
            <person name="Morin E."/>
            <person name="Drula E."/>
            <person name="Courty P.E."/>
            <person name="Kohler A."/>
            <person name="Kuo A."/>
            <person name="LaButti K."/>
            <person name="Pangilinan J."/>
            <person name="Lipzen A."/>
            <person name="Riley R."/>
            <person name="Andreopoulos W."/>
            <person name="He G."/>
            <person name="Johnson J."/>
            <person name="Nolan M."/>
            <person name="Tritt A."/>
            <person name="Barry K.W."/>
            <person name="Grigoriev I.V."/>
            <person name="Nagy L.G."/>
            <person name="Hibbett D."/>
            <person name="Henrissat B."/>
            <person name="Matheny P.B."/>
            <person name="Labbe J."/>
            <person name="Martin F.M."/>
        </authorList>
    </citation>
    <scope>NUCLEOTIDE SEQUENCE</scope>
    <source>
        <strain evidence="1">HHB10654</strain>
    </source>
</reference>
<name>A0ACB8SZM1_9AGAM</name>
<dbReference type="EMBL" id="MU277209">
    <property type="protein sequence ID" value="KAI0062019.1"/>
    <property type="molecule type" value="Genomic_DNA"/>
</dbReference>
<evidence type="ECO:0000313" key="2">
    <source>
        <dbReference type="Proteomes" id="UP000814140"/>
    </source>
</evidence>
<keyword evidence="2" id="KW-1185">Reference proteome</keyword>
<accession>A0ACB8SZM1</accession>
<dbReference type="Proteomes" id="UP000814140">
    <property type="component" value="Unassembled WGS sequence"/>
</dbReference>
<protein>
    <submittedName>
        <fullName evidence="1">Uncharacterized protein</fullName>
    </submittedName>
</protein>
<reference evidence="1" key="1">
    <citation type="submission" date="2021-03" db="EMBL/GenBank/DDBJ databases">
        <authorList>
            <consortium name="DOE Joint Genome Institute"/>
            <person name="Ahrendt S."/>
            <person name="Looney B.P."/>
            <person name="Miyauchi S."/>
            <person name="Morin E."/>
            <person name="Drula E."/>
            <person name="Courty P.E."/>
            <person name="Chicoki N."/>
            <person name="Fauchery L."/>
            <person name="Kohler A."/>
            <person name="Kuo A."/>
            <person name="Labutti K."/>
            <person name="Pangilinan J."/>
            <person name="Lipzen A."/>
            <person name="Riley R."/>
            <person name="Andreopoulos W."/>
            <person name="He G."/>
            <person name="Johnson J."/>
            <person name="Barry K.W."/>
            <person name="Grigoriev I.V."/>
            <person name="Nagy L."/>
            <person name="Hibbett D."/>
            <person name="Henrissat B."/>
            <person name="Matheny P.B."/>
            <person name="Labbe J."/>
            <person name="Martin F."/>
        </authorList>
    </citation>
    <scope>NUCLEOTIDE SEQUENCE</scope>
    <source>
        <strain evidence="1">HHB10654</strain>
    </source>
</reference>
<organism evidence="1 2">
    <name type="scientific">Artomyces pyxidatus</name>
    <dbReference type="NCBI Taxonomy" id="48021"/>
    <lineage>
        <taxon>Eukaryota</taxon>
        <taxon>Fungi</taxon>
        <taxon>Dikarya</taxon>
        <taxon>Basidiomycota</taxon>
        <taxon>Agaricomycotina</taxon>
        <taxon>Agaricomycetes</taxon>
        <taxon>Russulales</taxon>
        <taxon>Auriscalpiaceae</taxon>
        <taxon>Artomyces</taxon>
    </lineage>
</organism>
<evidence type="ECO:0000313" key="1">
    <source>
        <dbReference type="EMBL" id="KAI0062019.1"/>
    </source>
</evidence>
<gene>
    <name evidence="1" type="ORF">BV25DRAFT_1916316</name>
</gene>
<proteinExistence type="predicted"/>